<dbReference type="AlphaFoldDB" id="A0A4Y2LYE2"/>
<gene>
    <name evidence="2" type="ORF">AVEN_46758_1</name>
</gene>
<comment type="caution">
    <text evidence="2">The sequence shown here is derived from an EMBL/GenBank/DDBJ whole genome shotgun (WGS) entry which is preliminary data.</text>
</comment>
<evidence type="ECO:0000313" key="2">
    <source>
        <dbReference type="EMBL" id="GBN19153.1"/>
    </source>
</evidence>
<proteinExistence type="predicted"/>
<reference evidence="2 3" key="1">
    <citation type="journal article" date="2019" name="Sci. Rep.">
        <title>Orb-weaving spider Araneus ventricosus genome elucidates the spidroin gene catalogue.</title>
        <authorList>
            <person name="Kono N."/>
            <person name="Nakamura H."/>
            <person name="Ohtoshi R."/>
            <person name="Moran D.A.P."/>
            <person name="Shinohara A."/>
            <person name="Yoshida Y."/>
            <person name="Fujiwara M."/>
            <person name="Mori M."/>
            <person name="Tomita M."/>
            <person name="Arakawa K."/>
        </authorList>
    </citation>
    <scope>NUCLEOTIDE SEQUENCE [LARGE SCALE GENOMIC DNA]</scope>
</reference>
<dbReference type="Proteomes" id="UP000499080">
    <property type="component" value="Unassembled WGS sequence"/>
</dbReference>
<evidence type="ECO:0000313" key="3">
    <source>
        <dbReference type="Proteomes" id="UP000499080"/>
    </source>
</evidence>
<name>A0A4Y2LYE2_ARAVE</name>
<evidence type="ECO:0000256" key="1">
    <source>
        <dbReference type="SAM" id="MobiDB-lite"/>
    </source>
</evidence>
<organism evidence="2 3">
    <name type="scientific">Araneus ventricosus</name>
    <name type="common">Orbweaver spider</name>
    <name type="synonym">Epeira ventricosa</name>
    <dbReference type="NCBI Taxonomy" id="182803"/>
    <lineage>
        <taxon>Eukaryota</taxon>
        <taxon>Metazoa</taxon>
        <taxon>Ecdysozoa</taxon>
        <taxon>Arthropoda</taxon>
        <taxon>Chelicerata</taxon>
        <taxon>Arachnida</taxon>
        <taxon>Araneae</taxon>
        <taxon>Araneomorphae</taxon>
        <taxon>Entelegynae</taxon>
        <taxon>Araneoidea</taxon>
        <taxon>Araneidae</taxon>
        <taxon>Araneus</taxon>
    </lineage>
</organism>
<evidence type="ECO:0008006" key="4">
    <source>
        <dbReference type="Google" id="ProtNLM"/>
    </source>
</evidence>
<feature type="compositionally biased region" description="Low complexity" evidence="1">
    <location>
        <begin position="105"/>
        <end position="126"/>
    </location>
</feature>
<sequence>MDQNFASPAVATLPLQRPAINGNIVLEAILHLQKLNSFSMNKLKKYLASQHGIDCQALDAVIKPIVKSFKKLGDNRKITECKNGRNSSGGKNTGRKNSGWKNGKKTTTGKNTGLKNGKKTTTGKNLSPKKFRMKKIKRITVTDDYKNMVYELIKNGSIHGSTRFQLREKIRQKRENPDNVGPALDSLMDKKMVLSLGHKLLAVDAALDSLRVDKIESLRITKYLWEEKNKGSTYKKLTEKFEKINELQLKHELLFLFRDEEIHQRDNSKLYYGPKK</sequence>
<protein>
    <recommendedName>
        <fullName evidence="4">H15 domain-containing protein</fullName>
    </recommendedName>
</protein>
<keyword evidence="3" id="KW-1185">Reference proteome</keyword>
<dbReference type="EMBL" id="BGPR01006457">
    <property type="protein sequence ID" value="GBN19153.1"/>
    <property type="molecule type" value="Genomic_DNA"/>
</dbReference>
<accession>A0A4Y2LYE2</accession>
<feature type="region of interest" description="Disordered" evidence="1">
    <location>
        <begin position="79"/>
        <end position="127"/>
    </location>
</feature>
<feature type="compositionally biased region" description="Polar residues" evidence="1">
    <location>
        <begin position="84"/>
        <end position="100"/>
    </location>
</feature>